<feature type="transmembrane region" description="Helical" evidence="1">
    <location>
        <begin position="101"/>
        <end position="122"/>
    </location>
</feature>
<proteinExistence type="predicted"/>
<name>A0A6C0KL32_9ZZZZ</name>
<accession>A0A6C0KL32</accession>
<reference evidence="2" key="1">
    <citation type="journal article" date="2020" name="Nature">
        <title>Giant virus diversity and host interactions through global metagenomics.</title>
        <authorList>
            <person name="Schulz F."/>
            <person name="Roux S."/>
            <person name="Paez-Espino D."/>
            <person name="Jungbluth S."/>
            <person name="Walsh D.A."/>
            <person name="Denef V.J."/>
            <person name="McMahon K.D."/>
            <person name="Konstantinidis K.T."/>
            <person name="Eloe-Fadrosh E.A."/>
            <person name="Kyrpides N.C."/>
            <person name="Woyke T."/>
        </authorList>
    </citation>
    <scope>NUCLEOTIDE SEQUENCE</scope>
    <source>
        <strain evidence="2">GVMAG-S-3300012000-57</strain>
    </source>
</reference>
<sequence>MRFTWLVALPLIRGNRVIKNIDIPACRNCMYYKPSTYNDFTSTLNRCEKFGSKDIVSDQIDYDFASSCRNDENKCGKEGKYFELEQNLPAKMTQHFMAKNWPIGFALFIGILLNVCAVYTTAHL</sequence>
<dbReference type="EMBL" id="MN740898">
    <property type="protein sequence ID" value="QHU17028.1"/>
    <property type="molecule type" value="Genomic_DNA"/>
</dbReference>
<keyword evidence="1" id="KW-0472">Membrane</keyword>
<dbReference type="AlphaFoldDB" id="A0A6C0KL32"/>
<keyword evidence="1" id="KW-0812">Transmembrane</keyword>
<evidence type="ECO:0000256" key="1">
    <source>
        <dbReference type="SAM" id="Phobius"/>
    </source>
</evidence>
<evidence type="ECO:0000313" key="2">
    <source>
        <dbReference type="EMBL" id="QHU17028.1"/>
    </source>
</evidence>
<organism evidence="2">
    <name type="scientific">viral metagenome</name>
    <dbReference type="NCBI Taxonomy" id="1070528"/>
    <lineage>
        <taxon>unclassified sequences</taxon>
        <taxon>metagenomes</taxon>
        <taxon>organismal metagenomes</taxon>
    </lineage>
</organism>
<keyword evidence="1" id="KW-1133">Transmembrane helix</keyword>
<protein>
    <submittedName>
        <fullName evidence="2">Uncharacterized protein</fullName>
    </submittedName>
</protein>